<gene>
    <name evidence="1" type="ORF">EWM64_g5942</name>
</gene>
<accession>A0A4Y9ZW00</accession>
<dbReference type="EMBL" id="SFCI01000756">
    <property type="protein sequence ID" value="TFY78071.1"/>
    <property type="molecule type" value="Genomic_DNA"/>
</dbReference>
<dbReference type="Proteomes" id="UP000298061">
    <property type="component" value="Unassembled WGS sequence"/>
</dbReference>
<dbReference type="OrthoDB" id="2588098at2759"/>
<evidence type="ECO:0000313" key="2">
    <source>
        <dbReference type="Proteomes" id="UP000298061"/>
    </source>
</evidence>
<dbReference type="AlphaFoldDB" id="A0A4Y9ZW00"/>
<keyword evidence="2" id="KW-1185">Reference proteome</keyword>
<protein>
    <submittedName>
        <fullName evidence="1">Uncharacterized protein</fullName>
    </submittedName>
</protein>
<sequence>MDMSQRWILINLDKRQWIQPQGSWVATLCEQGGYLDARQPFILPPTITIRGAPPRENGGTACRSVSLSSSILSRLANELFDAIFENVQDYFDCICLGLTCAFLWEVARRHIHKRYEEDAPSSWIGDRVVCAGSFSSADDEFAQLLMGERGSEWTAGRSQNLFSFARRHYTEVLPRLQAIDTLNVRALRYAECRGFGFQDRKNLYAVLCPFNNCQPVVAEAKSSGTGVIRNLSKKVYVREDAISWVIFGREWHNAGSIGLAAVVWLRTAWSTHDSMGLRHNPISAHQGPWAGDRLDFVANIEVLKTEVREDRFPVAWKDESHGVVKDLIKVWERVRKETEEDEADWAAHAGDAFNTPINVIVGFMMPGW</sequence>
<proteinExistence type="predicted"/>
<reference evidence="1 2" key="1">
    <citation type="submission" date="2019-02" db="EMBL/GenBank/DDBJ databases">
        <title>Genome sequencing of the rare red list fungi Hericium alpestre (H. flagellum).</title>
        <authorList>
            <person name="Buettner E."/>
            <person name="Kellner H."/>
        </authorList>
    </citation>
    <scope>NUCLEOTIDE SEQUENCE [LARGE SCALE GENOMIC DNA]</scope>
    <source>
        <strain evidence="1 2">DSM 108284</strain>
    </source>
</reference>
<comment type="caution">
    <text evidence="1">The sequence shown here is derived from an EMBL/GenBank/DDBJ whole genome shotgun (WGS) entry which is preliminary data.</text>
</comment>
<organism evidence="1 2">
    <name type="scientific">Hericium alpestre</name>
    <dbReference type="NCBI Taxonomy" id="135208"/>
    <lineage>
        <taxon>Eukaryota</taxon>
        <taxon>Fungi</taxon>
        <taxon>Dikarya</taxon>
        <taxon>Basidiomycota</taxon>
        <taxon>Agaricomycotina</taxon>
        <taxon>Agaricomycetes</taxon>
        <taxon>Russulales</taxon>
        <taxon>Hericiaceae</taxon>
        <taxon>Hericium</taxon>
    </lineage>
</organism>
<name>A0A4Y9ZW00_9AGAM</name>
<evidence type="ECO:0000313" key="1">
    <source>
        <dbReference type="EMBL" id="TFY78071.1"/>
    </source>
</evidence>